<dbReference type="OrthoDB" id="444540at2759"/>
<evidence type="ECO:0000259" key="6">
    <source>
        <dbReference type="PROSITE" id="PS50011"/>
    </source>
</evidence>
<keyword evidence="2" id="KW-0677">Repeat</keyword>
<dbReference type="InterPro" id="IPR002048">
    <property type="entry name" value="EF_hand_dom"/>
</dbReference>
<dbReference type="CDD" id="cd00051">
    <property type="entry name" value="EFh"/>
    <property type="match status" value="1"/>
</dbReference>
<feature type="domain" description="EF-hand" evidence="7">
    <location>
        <begin position="253"/>
        <end position="288"/>
    </location>
</feature>
<protein>
    <submittedName>
        <fullName evidence="8">Calcyphosin</fullName>
    </submittedName>
</protein>
<gene>
    <name evidence="8" type="ORF">THRCLA_02293</name>
</gene>
<evidence type="ECO:0000256" key="4">
    <source>
        <dbReference type="ARBA" id="ARBA00024334"/>
    </source>
</evidence>
<dbReference type="PROSITE" id="PS50222">
    <property type="entry name" value="EF_HAND_2"/>
    <property type="match status" value="5"/>
</dbReference>
<proteinExistence type="inferred from homology"/>
<keyword evidence="3" id="KW-0106">Calcium</keyword>
<comment type="caution">
    <text evidence="8">The sequence shown here is derived from an EMBL/GenBank/DDBJ whole genome shotgun (WGS) entry which is preliminary data.</text>
</comment>
<dbReference type="InterPro" id="IPR018247">
    <property type="entry name" value="EF_Hand_1_Ca_BS"/>
</dbReference>
<evidence type="ECO:0000313" key="8">
    <source>
        <dbReference type="EMBL" id="OQS05606.1"/>
    </source>
</evidence>
<keyword evidence="5" id="KW-0472">Membrane</keyword>
<keyword evidence="9" id="KW-1185">Reference proteome</keyword>
<dbReference type="Pfam" id="PF07714">
    <property type="entry name" value="PK_Tyr_Ser-Thr"/>
    <property type="match status" value="1"/>
</dbReference>
<dbReference type="SUPFAM" id="SSF56112">
    <property type="entry name" value="Protein kinase-like (PK-like)"/>
    <property type="match status" value="1"/>
</dbReference>
<feature type="domain" description="EF-hand" evidence="7">
    <location>
        <begin position="154"/>
        <end position="189"/>
    </location>
</feature>
<evidence type="ECO:0000259" key="7">
    <source>
        <dbReference type="PROSITE" id="PS50222"/>
    </source>
</evidence>
<dbReference type="InterPro" id="IPR000719">
    <property type="entry name" value="Prot_kinase_dom"/>
</dbReference>
<dbReference type="SUPFAM" id="SSF47473">
    <property type="entry name" value="EF-hand"/>
    <property type="match status" value="2"/>
</dbReference>
<keyword evidence="5" id="KW-1133">Transmembrane helix</keyword>
<sequence length="1052" mass="117000">MEWIRRVSDAHTRLKKRIHGTRIPLSPRGIRIMKIVYFTTPIIGGYFVMQWAQNRSMANLRDLHPSNNPAAYQNDQVKGMLKDIENNKKIEMDTRVDAILNKLRQHFEIKSGYGDAALQAKLLEKHFRFFDTDNSGFIDYKEFTAAMIRLNFVGVQAELEDLFDRFDENLDGQISYVEFANGIFSEYGAGTPPAQVKDVVERIKQLILDHGGKNGIRTLLIILRRMDANGDNTIDKEEFHNGLLELGADPRDVEGSQLDKAFKYFDRDDNGRITIDELLRGLRGRMIKRRVLLVRKAFDILDTSKDGQVTFDELASRFDTSHHPDVLSGRLKPHQAVQQLLSVFSSGNNPSNTVSWHDFLAYYKDLSAGISNDDEFELIVRNAWHMSGGDGWCENTTCRRVLVTHSDGSQQVCEIVNDLAQVEMTDSTKKTLNIVSILTKQAPTVAMYTPKIIPPDDVMKLLDSKSLEWSKIPIVYQNAILWATGYVRSGSSYYKVYTKDKKTMEEIQFTLDDLQGKCNPDSPCGQNKIITDSVTDCTIMKTLISCAVDASQGIPTASTINPATLPKHVMWGYMRSDDSKTNITVTSNPNNVEYPYSIHINEATDDCGTGSVLTNTIPCFDYSSSKLNVSQFGRPQQPNTIEELFRQIAASNSPTAVNATTIAPIVAGTGSSLSTGAIIGIVVGVLVVALIVFFICYRRHVAASKNADNGGYYEVTYTDRSLDDINSVNAKLGEKYPELANFQVDSSISLKRLDYTNLVLERLVSNKDGYEVIAGRFDNTQVMVKRLSRNARAPENLISFAASLTIMATVSHPQMTTIVGVGWDLLENLCIITEATHNGSLRDALNVQGGSASGGRRKKPTDTLWTWKNEKIALAMDIAKALVYLHTLEEPTAHGYLTSRDVFIVPDSESGAISAKVNSAALHSTPISDSTMSTTRVPTNFEWIAPEVLAGNPPSLAADIYAFGIILTELDTNAMPYSDTGSSRNRYSVGRNNHSNIVQRIMKDYLRPELSSSAPQPLIDVVNMCLEKDPLARPTAMVLVYHLRSKIKPILS</sequence>
<dbReference type="STRING" id="74557.A0A1W0A5Q4"/>
<feature type="domain" description="Protein kinase" evidence="6">
    <location>
        <begin position="758"/>
        <end position="1051"/>
    </location>
</feature>
<dbReference type="Pfam" id="PF13499">
    <property type="entry name" value="EF-hand_7"/>
    <property type="match status" value="2"/>
</dbReference>
<reference evidence="8 9" key="1">
    <citation type="journal article" date="2014" name="Genome Biol. Evol.">
        <title>The secreted proteins of Achlya hypogyna and Thraustotheca clavata identify the ancestral oomycete secretome and reveal gene acquisitions by horizontal gene transfer.</title>
        <authorList>
            <person name="Misner I."/>
            <person name="Blouin N."/>
            <person name="Leonard G."/>
            <person name="Richards T.A."/>
            <person name="Lane C.E."/>
        </authorList>
    </citation>
    <scope>NUCLEOTIDE SEQUENCE [LARGE SCALE GENOMIC DNA]</scope>
    <source>
        <strain evidence="8 9">ATCC 34112</strain>
    </source>
</reference>
<dbReference type="Gene3D" id="1.10.238.10">
    <property type="entry name" value="EF-hand"/>
    <property type="match status" value="3"/>
</dbReference>
<keyword evidence="5" id="KW-0812">Transmembrane</keyword>
<dbReference type="PANTHER" id="PTHR34524:SF6">
    <property type="entry name" value="CALCYPHOSINE LIKE"/>
    <property type="match status" value="1"/>
</dbReference>
<feature type="domain" description="EF-hand" evidence="7">
    <location>
        <begin position="214"/>
        <end position="249"/>
    </location>
</feature>
<dbReference type="PROSITE" id="PS50011">
    <property type="entry name" value="PROTEIN_KINASE_DOM"/>
    <property type="match status" value="1"/>
</dbReference>
<dbReference type="PROSITE" id="PS00018">
    <property type="entry name" value="EF_HAND_1"/>
    <property type="match status" value="4"/>
</dbReference>
<dbReference type="GO" id="GO:0005524">
    <property type="term" value="F:ATP binding"/>
    <property type="evidence" value="ECO:0007669"/>
    <property type="project" value="InterPro"/>
</dbReference>
<feature type="transmembrane region" description="Helical" evidence="5">
    <location>
        <begin position="677"/>
        <end position="697"/>
    </location>
</feature>
<feature type="domain" description="EF-hand" evidence="7">
    <location>
        <begin position="118"/>
        <end position="153"/>
    </location>
</feature>
<keyword evidence="1" id="KW-0479">Metal-binding</keyword>
<name>A0A1W0A5Q4_9STRA</name>
<dbReference type="Gene3D" id="1.10.510.10">
    <property type="entry name" value="Transferase(Phosphotransferase) domain 1"/>
    <property type="match status" value="1"/>
</dbReference>
<dbReference type="Pfam" id="PF13202">
    <property type="entry name" value="EF-hand_5"/>
    <property type="match status" value="1"/>
</dbReference>
<dbReference type="InterPro" id="IPR051581">
    <property type="entry name" value="Ca-bind"/>
</dbReference>
<evidence type="ECO:0000256" key="1">
    <source>
        <dbReference type="ARBA" id="ARBA00022723"/>
    </source>
</evidence>
<dbReference type="GO" id="GO:0004672">
    <property type="term" value="F:protein kinase activity"/>
    <property type="evidence" value="ECO:0007669"/>
    <property type="project" value="InterPro"/>
</dbReference>
<feature type="domain" description="EF-hand" evidence="7">
    <location>
        <begin position="289"/>
        <end position="324"/>
    </location>
</feature>
<evidence type="ECO:0000313" key="9">
    <source>
        <dbReference type="Proteomes" id="UP000243217"/>
    </source>
</evidence>
<evidence type="ECO:0000256" key="5">
    <source>
        <dbReference type="SAM" id="Phobius"/>
    </source>
</evidence>
<feature type="transmembrane region" description="Helical" evidence="5">
    <location>
        <begin position="35"/>
        <end position="52"/>
    </location>
</feature>
<accession>A0A1W0A5Q4</accession>
<comment type="similarity">
    <text evidence="4">Belongs to the protein kinase superfamily. Ser/Thr protein kinase family. CDPK subfamily.</text>
</comment>
<dbReference type="PANTHER" id="PTHR34524">
    <property type="entry name" value="CALCYPHOSIN"/>
    <property type="match status" value="1"/>
</dbReference>
<evidence type="ECO:0000256" key="3">
    <source>
        <dbReference type="ARBA" id="ARBA00022837"/>
    </source>
</evidence>
<evidence type="ECO:0000256" key="2">
    <source>
        <dbReference type="ARBA" id="ARBA00022737"/>
    </source>
</evidence>
<dbReference type="InterPro" id="IPR011009">
    <property type="entry name" value="Kinase-like_dom_sf"/>
</dbReference>
<dbReference type="SMART" id="SM00054">
    <property type="entry name" value="EFh"/>
    <property type="match status" value="5"/>
</dbReference>
<dbReference type="Proteomes" id="UP000243217">
    <property type="component" value="Unassembled WGS sequence"/>
</dbReference>
<dbReference type="AlphaFoldDB" id="A0A1W0A5Q4"/>
<organism evidence="8 9">
    <name type="scientific">Thraustotheca clavata</name>
    <dbReference type="NCBI Taxonomy" id="74557"/>
    <lineage>
        <taxon>Eukaryota</taxon>
        <taxon>Sar</taxon>
        <taxon>Stramenopiles</taxon>
        <taxon>Oomycota</taxon>
        <taxon>Saprolegniomycetes</taxon>
        <taxon>Saprolegniales</taxon>
        <taxon>Achlyaceae</taxon>
        <taxon>Thraustotheca</taxon>
    </lineage>
</organism>
<dbReference type="Gene3D" id="3.30.200.20">
    <property type="entry name" value="Phosphorylase Kinase, domain 1"/>
    <property type="match status" value="1"/>
</dbReference>
<dbReference type="EMBL" id="JNBS01000440">
    <property type="protein sequence ID" value="OQS05606.1"/>
    <property type="molecule type" value="Genomic_DNA"/>
</dbReference>
<dbReference type="InterPro" id="IPR001245">
    <property type="entry name" value="Ser-Thr/Tyr_kinase_cat_dom"/>
</dbReference>
<dbReference type="InterPro" id="IPR011992">
    <property type="entry name" value="EF-hand-dom_pair"/>
</dbReference>
<dbReference type="GO" id="GO:0005509">
    <property type="term" value="F:calcium ion binding"/>
    <property type="evidence" value="ECO:0007669"/>
    <property type="project" value="InterPro"/>
</dbReference>